<organism evidence="2 3">
    <name type="scientific">Nepenthes gracilis</name>
    <name type="common">Slender pitcher plant</name>
    <dbReference type="NCBI Taxonomy" id="150966"/>
    <lineage>
        <taxon>Eukaryota</taxon>
        <taxon>Viridiplantae</taxon>
        <taxon>Streptophyta</taxon>
        <taxon>Embryophyta</taxon>
        <taxon>Tracheophyta</taxon>
        <taxon>Spermatophyta</taxon>
        <taxon>Magnoliopsida</taxon>
        <taxon>eudicotyledons</taxon>
        <taxon>Gunneridae</taxon>
        <taxon>Pentapetalae</taxon>
        <taxon>Caryophyllales</taxon>
        <taxon>Nepenthaceae</taxon>
        <taxon>Nepenthes</taxon>
    </lineage>
</organism>
<evidence type="ECO:0000313" key="2">
    <source>
        <dbReference type="EMBL" id="GMH01973.1"/>
    </source>
</evidence>
<name>A0AAD3S077_NEPGR</name>
<keyword evidence="3" id="KW-1185">Reference proteome</keyword>
<dbReference type="Proteomes" id="UP001279734">
    <property type="component" value="Unassembled WGS sequence"/>
</dbReference>
<evidence type="ECO:0000256" key="1">
    <source>
        <dbReference type="SAM" id="MobiDB-lite"/>
    </source>
</evidence>
<comment type="caution">
    <text evidence="2">The sequence shown here is derived from an EMBL/GenBank/DDBJ whole genome shotgun (WGS) entry which is preliminary data.</text>
</comment>
<dbReference type="AlphaFoldDB" id="A0AAD3S077"/>
<evidence type="ECO:0000313" key="3">
    <source>
        <dbReference type="Proteomes" id="UP001279734"/>
    </source>
</evidence>
<feature type="region of interest" description="Disordered" evidence="1">
    <location>
        <begin position="50"/>
        <end position="86"/>
    </location>
</feature>
<protein>
    <submittedName>
        <fullName evidence="2">Uncharacterized protein</fullName>
    </submittedName>
</protein>
<gene>
    <name evidence="2" type="ORF">Nepgr_003812</name>
</gene>
<proteinExistence type="predicted"/>
<sequence>MPHAILKGKISKEWEHLVIVTLLERPLGYRALCSKIFTIWKSKGSYKPEKASIRSKESVPQSHMKTNGYVHPPHIASEPSNLEPDPTANKTLDLILSTVDPDPGILRISSTAIPWIQLKKLAISPRLRQNLRDQNLRSGRP</sequence>
<reference evidence="2" key="1">
    <citation type="submission" date="2023-05" db="EMBL/GenBank/DDBJ databases">
        <title>Nepenthes gracilis genome sequencing.</title>
        <authorList>
            <person name="Fukushima K."/>
        </authorList>
    </citation>
    <scope>NUCLEOTIDE SEQUENCE</scope>
    <source>
        <strain evidence="2">SING2019-196</strain>
    </source>
</reference>
<dbReference type="EMBL" id="BSYO01000003">
    <property type="protein sequence ID" value="GMH01973.1"/>
    <property type="molecule type" value="Genomic_DNA"/>
</dbReference>
<accession>A0AAD3S077</accession>